<name>X0W4A8_9ZZZZ</name>
<evidence type="ECO:0000313" key="1">
    <source>
        <dbReference type="EMBL" id="GAG07531.1"/>
    </source>
</evidence>
<proteinExistence type="predicted"/>
<feature type="non-terminal residue" evidence="1">
    <location>
        <position position="40"/>
    </location>
</feature>
<organism evidence="1">
    <name type="scientific">marine sediment metagenome</name>
    <dbReference type="NCBI Taxonomy" id="412755"/>
    <lineage>
        <taxon>unclassified sequences</taxon>
        <taxon>metagenomes</taxon>
        <taxon>ecological metagenomes</taxon>
    </lineage>
</organism>
<protein>
    <submittedName>
        <fullName evidence="1">Uncharacterized protein</fullName>
    </submittedName>
</protein>
<comment type="caution">
    <text evidence="1">The sequence shown here is derived from an EMBL/GenBank/DDBJ whole genome shotgun (WGS) entry which is preliminary data.</text>
</comment>
<dbReference type="AlphaFoldDB" id="X0W4A8"/>
<sequence>MSERFWYRVTRKMLRAGPIPMEVNDGLINLVKEYANEDEA</sequence>
<reference evidence="1" key="1">
    <citation type="journal article" date="2014" name="Front. Microbiol.">
        <title>High frequency of phylogenetically diverse reductive dehalogenase-homologous genes in deep subseafloor sedimentary metagenomes.</title>
        <authorList>
            <person name="Kawai M."/>
            <person name="Futagami T."/>
            <person name="Toyoda A."/>
            <person name="Takaki Y."/>
            <person name="Nishi S."/>
            <person name="Hori S."/>
            <person name="Arai W."/>
            <person name="Tsubouchi T."/>
            <person name="Morono Y."/>
            <person name="Uchiyama I."/>
            <person name="Ito T."/>
            <person name="Fujiyama A."/>
            <person name="Inagaki F."/>
            <person name="Takami H."/>
        </authorList>
    </citation>
    <scope>NUCLEOTIDE SEQUENCE</scope>
    <source>
        <strain evidence="1">Expedition CK06-06</strain>
    </source>
</reference>
<accession>X0W4A8</accession>
<gene>
    <name evidence="1" type="ORF">S01H1_44456</name>
</gene>
<dbReference type="EMBL" id="BARS01028359">
    <property type="protein sequence ID" value="GAG07531.1"/>
    <property type="molecule type" value="Genomic_DNA"/>
</dbReference>